<protein>
    <submittedName>
        <fullName evidence="1">Uncharacterized protein</fullName>
    </submittedName>
</protein>
<proteinExistence type="predicted"/>
<organism evidence="1">
    <name type="scientific">Klebsiella phage vB_KpnM_M1</name>
    <dbReference type="NCBI Taxonomy" id="2798806"/>
    <lineage>
        <taxon>Viruses</taxon>
        <taxon>Duplodnaviria</taxon>
        <taxon>Heunggongvirae</taxon>
        <taxon>Uroviricota</taxon>
        <taxon>Caudoviricetes</taxon>
        <taxon>Pantevenvirales</taxon>
        <taxon>Straboviridae</taxon>
        <taxon>Slopekvirus</taxon>
        <taxon>Klebsiella virus PMBT1</taxon>
    </lineage>
</organism>
<sequence>MIATVPPNAVAVMGLVKNFIKVRFLMSVSNELTNYFNIRYTSGIDDWARDDEMTINHACAVHMKRLHEQGKLKDLNLYGDIGSGYCYSFSINDKERMTVTLTNLVIHEPGNVVAWGIHNGRYTENHSMKLALMNHKLFGGCVPDIFTNALLRILKSM</sequence>
<evidence type="ECO:0000313" key="1">
    <source>
        <dbReference type="EMBL" id="QQO91575.1"/>
    </source>
</evidence>
<dbReference type="Proteomes" id="UP000596017">
    <property type="component" value="Segment"/>
</dbReference>
<name>A0A7T8IWE7_9CAUD</name>
<accession>A0A7T8IWE7</accession>
<gene>
    <name evidence="1" type="ORF">vBKpnMM1_gp176c</name>
</gene>
<dbReference type="EMBL" id="MW448170">
    <property type="protein sequence ID" value="QQO91575.1"/>
    <property type="molecule type" value="Genomic_DNA"/>
</dbReference>
<reference evidence="1" key="1">
    <citation type="submission" date="2021-01" db="EMBL/GenBank/DDBJ databases">
        <authorList>
            <person name="Merabishvili M."/>
            <person name="Lood C."/>
            <person name="Wagemans J."/>
        </authorList>
    </citation>
    <scope>NUCLEOTIDE SEQUENCE</scope>
</reference>